<feature type="non-terminal residue" evidence="3">
    <location>
        <position position="1"/>
    </location>
</feature>
<dbReference type="InterPro" id="IPR007295">
    <property type="entry name" value="DUF402"/>
</dbReference>
<sequence length="130" mass="14509">VVVLETGSEVIWFTFPGAWHDIGVFHRADGSYSGTYANILTPCVFEEGSVWRTTDLFLDLWIDPTGDVQILDEDELEEAEAKAWVDPDTARRARQEATTLSAQAAAGLWPPEVVRKWTLARARELAEAAF</sequence>
<organism evidence="3">
    <name type="scientific">marine metagenome</name>
    <dbReference type="NCBI Taxonomy" id="408172"/>
    <lineage>
        <taxon>unclassified sequences</taxon>
        <taxon>metagenomes</taxon>
        <taxon>ecological metagenomes</taxon>
    </lineage>
</organism>
<name>A0A381PV22_9ZZZZ</name>
<protein>
    <recommendedName>
        <fullName evidence="2">DUF402 domain-containing protein</fullName>
    </recommendedName>
</protein>
<feature type="domain" description="DUF402" evidence="2">
    <location>
        <begin position="5"/>
        <end position="107"/>
    </location>
</feature>
<dbReference type="Pfam" id="PF04167">
    <property type="entry name" value="DUF402"/>
    <property type="match status" value="1"/>
</dbReference>
<dbReference type="InterPro" id="IPR035930">
    <property type="entry name" value="FomD-like_sf"/>
</dbReference>
<dbReference type="EMBL" id="UINC01001105">
    <property type="protein sequence ID" value="SUZ70932.1"/>
    <property type="molecule type" value="Genomic_DNA"/>
</dbReference>
<keyword evidence="1" id="KW-0378">Hydrolase</keyword>
<dbReference type="PANTHER" id="PTHR39159:SF1">
    <property type="entry name" value="UPF0374 PROTEIN YGAC"/>
    <property type="match status" value="1"/>
</dbReference>
<dbReference type="AlphaFoldDB" id="A0A381PV22"/>
<dbReference type="Gene3D" id="2.40.380.10">
    <property type="entry name" value="FomD-like"/>
    <property type="match status" value="1"/>
</dbReference>
<evidence type="ECO:0000256" key="1">
    <source>
        <dbReference type="ARBA" id="ARBA00022801"/>
    </source>
</evidence>
<proteinExistence type="predicted"/>
<dbReference type="SUPFAM" id="SSF159234">
    <property type="entry name" value="FomD-like"/>
    <property type="match status" value="1"/>
</dbReference>
<dbReference type="GO" id="GO:0016787">
    <property type="term" value="F:hydrolase activity"/>
    <property type="evidence" value="ECO:0007669"/>
    <property type="project" value="UniProtKB-KW"/>
</dbReference>
<accession>A0A381PV22</accession>
<dbReference type="InterPro" id="IPR050212">
    <property type="entry name" value="Ntdp-like"/>
</dbReference>
<evidence type="ECO:0000259" key="2">
    <source>
        <dbReference type="Pfam" id="PF04167"/>
    </source>
</evidence>
<reference evidence="3" key="1">
    <citation type="submission" date="2018-05" db="EMBL/GenBank/DDBJ databases">
        <authorList>
            <person name="Lanie J.A."/>
            <person name="Ng W.-L."/>
            <person name="Kazmierczak K.M."/>
            <person name="Andrzejewski T.M."/>
            <person name="Davidsen T.M."/>
            <person name="Wayne K.J."/>
            <person name="Tettelin H."/>
            <person name="Glass J.I."/>
            <person name="Rusch D."/>
            <person name="Podicherti R."/>
            <person name="Tsui H.-C.T."/>
            <person name="Winkler M.E."/>
        </authorList>
    </citation>
    <scope>NUCLEOTIDE SEQUENCE</scope>
</reference>
<gene>
    <name evidence="3" type="ORF">METZ01_LOCUS23786</name>
</gene>
<evidence type="ECO:0000313" key="3">
    <source>
        <dbReference type="EMBL" id="SUZ70932.1"/>
    </source>
</evidence>
<dbReference type="PANTHER" id="PTHR39159">
    <property type="match status" value="1"/>
</dbReference>